<name>A0ABD3QRF9_9STRA</name>
<gene>
    <name evidence="1" type="ORF">ACHAWO_000170</name>
</gene>
<dbReference type="Proteomes" id="UP001530400">
    <property type="component" value="Unassembled WGS sequence"/>
</dbReference>
<evidence type="ECO:0000313" key="1">
    <source>
        <dbReference type="EMBL" id="KAL3800490.1"/>
    </source>
</evidence>
<keyword evidence="2" id="KW-1185">Reference proteome</keyword>
<accession>A0ABD3QRF9</accession>
<comment type="caution">
    <text evidence="1">The sequence shown here is derived from an EMBL/GenBank/DDBJ whole genome shotgun (WGS) entry which is preliminary data.</text>
</comment>
<evidence type="ECO:0000313" key="2">
    <source>
        <dbReference type="Proteomes" id="UP001530400"/>
    </source>
</evidence>
<proteinExistence type="predicted"/>
<organism evidence="1 2">
    <name type="scientific">Cyclotella atomus</name>
    <dbReference type="NCBI Taxonomy" id="382360"/>
    <lineage>
        <taxon>Eukaryota</taxon>
        <taxon>Sar</taxon>
        <taxon>Stramenopiles</taxon>
        <taxon>Ochrophyta</taxon>
        <taxon>Bacillariophyta</taxon>
        <taxon>Coscinodiscophyceae</taxon>
        <taxon>Thalassiosirophycidae</taxon>
        <taxon>Stephanodiscales</taxon>
        <taxon>Stephanodiscaceae</taxon>
        <taxon>Cyclotella</taxon>
    </lineage>
</organism>
<dbReference type="EMBL" id="JALLPJ020000157">
    <property type="protein sequence ID" value="KAL3800490.1"/>
    <property type="molecule type" value="Genomic_DNA"/>
</dbReference>
<reference evidence="1 2" key="1">
    <citation type="submission" date="2024-10" db="EMBL/GenBank/DDBJ databases">
        <title>Updated reference genomes for cyclostephanoid diatoms.</title>
        <authorList>
            <person name="Roberts W.R."/>
            <person name="Alverson A.J."/>
        </authorList>
    </citation>
    <scope>NUCLEOTIDE SEQUENCE [LARGE SCALE GENOMIC DNA]</scope>
    <source>
        <strain evidence="1 2">AJA010-31</strain>
    </source>
</reference>
<protein>
    <submittedName>
        <fullName evidence="1">Uncharacterized protein</fullName>
    </submittedName>
</protein>
<sequence>MATLHDEEGNPWVKQSVREARLNTGVKGIHAVSPFQCEICWMRNLEGRDPVADDPKDQQYIQCIRRASLDAMAGRTKSTVEAHLRRGNEVIRNGKTIGRTPCLEQRGPFPIGDLVGMGWAVDLLLKSLLSQGRVDEWIQFDTMRDLRGTFTKLWSSSPRGITEGAFFSGNASKIRFTSCPSQSEWFGDFLLGSEDRMGYDTKKQLYLPILVILEQLRLIKEDASDSMNSQSASTRKFLNKGRDGVIPPKVLKKAILTDVLVNTASSGLESPDLFSIMEDLLRYGISRTYRKSAESRTRKAGIKEEDVKIMNRWRVTEQTKGKQPRRAMVDHYADARALVSVTWRCSYAL</sequence>
<dbReference type="AlphaFoldDB" id="A0ABD3QRF9"/>